<accession>A0A090AGR4</accession>
<dbReference type="OrthoDB" id="9783700at2"/>
<gene>
    <name evidence="1" type="ORF">THII_0120</name>
</gene>
<proteinExistence type="predicted"/>
<evidence type="ECO:0000313" key="2">
    <source>
        <dbReference type="Proteomes" id="UP000031623"/>
    </source>
</evidence>
<name>A0A090AGR4_9GAMM</name>
<dbReference type="SUPFAM" id="SSF50969">
    <property type="entry name" value="YVTN repeat-like/Quinoprotein amine dehydrogenase"/>
    <property type="match status" value="1"/>
</dbReference>
<dbReference type="STRING" id="40754.THII_0120"/>
<dbReference type="EMBL" id="AP014633">
    <property type="protein sequence ID" value="BAP54417.1"/>
    <property type="molecule type" value="Genomic_DNA"/>
</dbReference>
<reference evidence="1 2" key="1">
    <citation type="journal article" date="2014" name="ISME J.">
        <title>Ecophysiology of Thioploca ingrica as revealed by the complete genome sequence supplemented with proteomic evidence.</title>
        <authorList>
            <person name="Kojima H."/>
            <person name="Ogura Y."/>
            <person name="Yamamoto N."/>
            <person name="Togashi T."/>
            <person name="Mori H."/>
            <person name="Watanabe T."/>
            <person name="Nemoto F."/>
            <person name="Kurokawa K."/>
            <person name="Hayashi T."/>
            <person name="Fukui M."/>
        </authorList>
    </citation>
    <scope>NUCLEOTIDE SEQUENCE [LARGE SCALE GENOMIC DNA]</scope>
</reference>
<dbReference type="PANTHER" id="PTHR31270:SF1">
    <property type="entry name" value="GLUTAMINYL-PEPTIDE CYCLOTRANSFERASE"/>
    <property type="match status" value="1"/>
</dbReference>
<dbReference type="PANTHER" id="PTHR31270">
    <property type="entry name" value="GLUTAMINYL-PEPTIDE CYCLOTRANSFERASE"/>
    <property type="match status" value="1"/>
</dbReference>
<evidence type="ECO:0000313" key="1">
    <source>
        <dbReference type="EMBL" id="BAP54417.1"/>
    </source>
</evidence>
<sequence>MKLIIIIGLICFSYLGYSAEIPVYSYQIVHTYPHDSKAFTQGLVYDEGVLYESTGLWGQSSLRRVDLSTGKVLTLKLLSPELFGEGLTLWHDQLIQLTWRSRRGFVYQKDDFSLIKDFSYATEGWGITHNEDFLIMSDGSDQLYFLDPKTLIKQYSIQVHTPKKTPVTHLNELEYVKGEIFANIWTTERIARINPNTGEVKGWINLTGLIQSQPDNGQADVLNGIAYDATHDRLWVTGKHWSNLFEITLIPSSPP</sequence>
<keyword evidence="1" id="KW-0808">Transferase</keyword>
<dbReference type="GO" id="GO:0016603">
    <property type="term" value="F:glutaminyl-peptide cyclotransferase activity"/>
    <property type="evidence" value="ECO:0007669"/>
    <property type="project" value="InterPro"/>
</dbReference>
<dbReference type="KEGG" id="tig:THII_0120"/>
<dbReference type="Proteomes" id="UP000031623">
    <property type="component" value="Chromosome"/>
</dbReference>
<dbReference type="HOGENOM" id="CLU_060272_2_2_6"/>
<keyword evidence="2" id="KW-1185">Reference proteome</keyword>
<dbReference type="AlphaFoldDB" id="A0A090AGR4"/>
<dbReference type="InterPro" id="IPR011044">
    <property type="entry name" value="Quino_amine_DH_bsu"/>
</dbReference>
<dbReference type="Pfam" id="PF05096">
    <property type="entry name" value="Glu_cyclase_2"/>
    <property type="match status" value="1"/>
</dbReference>
<organism evidence="1 2">
    <name type="scientific">Thioploca ingrica</name>
    <dbReference type="NCBI Taxonomy" id="40754"/>
    <lineage>
        <taxon>Bacteria</taxon>
        <taxon>Pseudomonadati</taxon>
        <taxon>Pseudomonadota</taxon>
        <taxon>Gammaproteobacteria</taxon>
        <taxon>Thiotrichales</taxon>
        <taxon>Thiotrichaceae</taxon>
        <taxon>Thioploca</taxon>
    </lineage>
</organism>
<dbReference type="InterPro" id="IPR007788">
    <property type="entry name" value="QCT"/>
</dbReference>
<protein>
    <submittedName>
        <fullName evidence="1">Glutamine cyclotransferase</fullName>
    </submittedName>
</protein>